<dbReference type="AlphaFoldDB" id="A0A1H3Q2S1"/>
<reference evidence="1 2" key="1">
    <citation type="submission" date="2016-10" db="EMBL/GenBank/DDBJ databases">
        <authorList>
            <person name="de Groot N.N."/>
        </authorList>
    </citation>
    <scope>NUCLEOTIDE SEQUENCE [LARGE SCALE GENOMIC DNA]</scope>
    <source>
        <strain evidence="1 2">CGMCC 4.3491</strain>
    </source>
</reference>
<evidence type="ECO:0000313" key="2">
    <source>
        <dbReference type="Proteomes" id="UP000198891"/>
    </source>
</evidence>
<keyword evidence="1" id="KW-0418">Kinase</keyword>
<accession>A0A1H3Q2S1</accession>
<proteinExistence type="predicted"/>
<dbReference type="Proteomes" id="UP000198891">
    <property type="component" value="Unassembled WGS sequence"/>
</dbReference>
<name>A0A1H3Q2S1_9MICO</name>
<dbReference type="InterPro" id="IPR027417">
    <property type="entry name" value="P-loop_NTPase"/>
</dbReference>
<dbReference type="RefSeq" id="WP_092553401.1">
    <property type="nucleotide sequence ID" value="NZ_FNPZ01000002.1"/>
</dbReference>
<organism evidence="1 2">
    <name type="scientific">Herbiconiux ginsengi</name>
    <dbReference type="NCBI Taxonomy" id="381665"/>
    <lineage>
        <taxon>Bacteria</taxon>
        <taxon>Bacillati</taxon>
        <taxon>Actinomycetota</taxon>
        <taxon>Actinomycetes</taxon>
        <taxon>Micrococcales</taxon>
        <taxon>Microbacteriaceae</taxon>
        <taxon>Herbiconiux</taxon>
    </lineage>
</organism>
<sequence>MVQTATPASDFADALMGEIRHNYALGRVLVAVDGVEGTRAFADELAAAYRRADVNVVRASLDDFQRPRAARELRGPDSPEGYYFDRYDLSTLQRVLIEPFRFAGSAGFQTASFDAARDVERESKWITAPADAVLVLDGPFLQRPGLRGLFNFTAYLEGRQFGLDPAVIGADELYQAEAGPRFGASAIIDVADPEHPRRSFADSC</sequence>
<keyword evidence="2" id="KW-1185">Reference proteome</keyword>
<dbReference type="OrthoDB" id="572586at2"/>
<gene>
    <name evidence="1" type="ORF">SAMN05216554_2251</name>
</gene>
<dbReference type="Gene3D" id="3.40.50.300">
    <property type="entry name" value="P-loop containing nucleotide triphosphate hydrolases"/>
    <property type="match status" value="1"/>
</dbReference>
<dbReference type="EMBL" id="FNPZ01000002">
    <property type="protein sequence ID" value="SDZ07315.1"/>
    <property type="molecule type" value="Genomic_DNA"/>
</dbReference>
<dbReference type="GO" id="GO:0016301">
    <property type="term" value="F:kinase activity"/>
    <property type="evidence" value="ECO:0007669"/>
    <property type="project" value="UniProtKB-KW"/>
</dbReference>
<evidence type="ECO:0000313" key="1">
    <source>
        <dbReference type="EMBL" id="SDZ07315.1"/>
    </source>
</evidence>
<protein>
    <submittedName>
        <fullName evidence="1">Uridine kinase</fullName>
    </submittedName>
</protein>
<dbReference type="STRING" id="381665.SAMN05216554_2251"/>
<keyword evidence="1" id="KW-0808">Transferase</keyword>